<reference evidence="2" key="1">
    <citation type="submission" date="2023-01" db="EMBL/GenBank/DDBJ databases">
        <authorList>
            <person name="Piombo E."/>
        </authorList>
    </citation>
    <scope>NUCLEOTIDE SEQUENCE</scope>
</reference>
<proteinExistence type="predicted"/>
<comment type="caution">
    <text evidence="2">The sequence shown here is derived from an EMBL/GenBank/DDBJ whole genome shotgun (WGS) entry which is preliminary data.</text>
</comment>
<dbReference type="EMBL" id="CABFNP030000794">
    <property type="protein sequence ID" value="CAI6087264.1"/>
    <property type="molecule type" value="Genomic_DNA"/>
</dbReference>
<evidence type="ECO:0000313" key="2">
    <source>
        <dbReference type="EMBL" id="CAI6087264.1"/>
    </source>
</evidence>
<keyword evidence="3" id="KW-1185">Reference proteome</keyword>
<dbReference type="Proteomes" id="UP001160390">
    <property type="component" value="Unassembled WGS sequence"/>
</dbReference>
<protein>
    <submittedName>
        <fullName evidence="2">Uncharacterized protein</fullName>
    </submittedName>
</protein>
<name>A0AA35M0I9_9HYPO</name>
<gene>
    <name evidence="2" type="ORF">CCHLO57077_00016407</name>
</gene>
<evidence type="ECO:0000313" key="3">
    <source>
        <dbReference type="Proteomes" id="UP001160390"/>
    </source>
</evidence>
<evidence type="ECO:0000256" key="1">
    <source>
        <dbReference type="SAM" id="MobiDB-lite"/>
    </source>
</evidence>
<dbReference type="AlphaFoldDB" id="A0AA35M0I9"/>
<sequence length="368" mass="41312">MADQIPDEIKHQPHSPVFSHSRATPNSKRVAFLQVFPNRRFRDGWKKHADIPSYDRLPRDLARDIAQIRALLEGTVLSPDKAANVPNPPQTAQQLKDACSGWSATYRVFSMEPSGHIMTTSIEISLSKLDVALCLRQGLCADDNEWACSFPLSISPDLDMFTVLHNLVCVKNDKLFQQVISLDGPTTHRWKSWSKVKSDGHREHTAARSDIYRYQFTWSPDGKYLLFHDIQMQPLAWVDNGTCAVVFVINNRPDGRKKVGVANSFASSSFSSGFQDCEFHPTEDLLLFRDELNTHLWRFLKGLGVAMFLTIDTDKNPTVLDLDGGPKGQLAGLVDRVSFTACGGYLAVSRLREEWPDFVALGGFLSML</sequence>
<accession>A0AA35M0I9</accession>
<organism evidence="2 3">
    <name type="scientific">Clonostachys chloroleuca</name>
    <dbReference type="NCBI Taxonomy" id="1926264"/>
    <lineage>
        <taxon>Eukaryota</taxon>
        <taxon>Fungi</taxon>
        <taxon>Dikarya</taxon>
        <taxon>Ascomycota</taxon>
        <taxon>Pezizomycotina</taxon>
        <taxon>Sordariomycetes</taxon>
        <taxon>Hypocreomycetidae</taxon>
        <taxon>Hypocreales</taxon>
        <taxon>Bionectriaceae</taxon>
        <taxon>Clonostachys</taxon>
    </lineage>
</organism>
<dbReference type="SUPFAM" id="SSF82171">
    <property type="entry name" value="DPP6 N-terminal domain-like"/>
    <property type="match status" value="1"/>
</dbReference>
<feature type="region of interest" description="Disordered" evidence="1">
    <location>
        <begin position="1"/>
        <end position="23"/>
    </location>
</feature>